<dbReference type="EMBL" id="BNDZ01000005">
    <property type="protein sequence ID" value="GHI48218.1"/>
    <property type="molecule type" value="Genomic_DNA"/>
</dbReference>
<dbReference type="AlphaFoldDB" id="A0AA37C0F0"/>
<dbReference type="RefSeq" id="WP_165395424.1">
    <property type="nucleotide sequence ID" value="NZ_BNDZ01000005.1"/>
</dbReference>
<keyword evidence="1" id="KW-1133">Transmembrane helix</keyword>
<reference evidence="2" key="1">
    <citation type="submission" date="2022-09" db="EMBL/GenBank/DDBJ databases">
        <title>Whole genome shotgun sequence of Streptomyces albidoflavus NBRC 12854.</title>
        <authorList>
            <person name="Komaki H."/>
            <person name="Tamura T."/>
        </authorList>
    </citation>
    <scope>NUCLEOTIDE SEQUENCE</scope>
    <source>
        <strain evidence="2">NBRC 12854</strain>
    </source>
</reference>
<evidence type="ECO:0000256" key="1">
    <source>
        <dbReference type="SAM" id="Phobius"/>
    </source>
</evidence>
<organism evidence="2 3">
    <name type="scientific">Streptomyces albidoflavus</name>
    <dbReference type="NCBI Taxonomy" id="1886"/>
    <lineage>
        <taxon>Bacteria</taxon>
        <taxon>Bacillati</taxon>
        <taxon>Actinomycetota</taxon>
        <taxon>Actinomycetes</taxon>
        <taxon>Kitasatosporales</taxon>
        <taxon>Streptomycetaceae</taxon>
        <taxon>Streptomyces</taxon>
        <taxon>Streptomyces albidoflavus group</taxon>
    </lineage>
</organism>
<evidence type="ECO:0000313" key="2">
    <source>
        <dbReference type="EMBL" id="GHI48218.1"/>
    </source>
</evidence>
<dbReference type="Proteomes" id="UP001051844">
    <property type="component" value="Unassembled WGS sequence"/>
</dbReference>
<feature type="transmembrane region" description="Helical" evidence="1">
    <location>
        <begin position="28"/>
        <end position="48"/>
    </location>
</feature>
<keyword evidence="1" id="KW-0812">Transmembrane</keyword>
<protein>
    <submittedName>
        <fullName evidence="2">Uncharacterized protein</fullName>
    </submittedName>
</protein>
<proteinExistence type="predicted"/>
<name>A0AA37C0F0_9ACTN</name>
<evidence type="ECO:0000313" key="3">
    <source>
        <dbReference type="Proteomes" id="UP001051844"/>
    </source>
</evidence>
<keyword evidence="1" id="KW-0472">Membrane</keyword>
<sequence>MATPSAPFGAGQPALLHLADEQFGATPLWLIIVVGVLIVLAVGFALMIRRHKHKHKHK</sequence>
<accession>A0AA37C0F0</accession>
<comment type="caution">
    <text evidence="2">The sequence shown here is derived from an EMBL/GenBank/DDBJ whole genome shotgun (WGS) entry which is preliminary data.</text>
</comment>
<gene>
    <name evidence="2" type="ORF">ScoT_43920</name>
</gene>